<dbReference type="OrthoDB" id="3926209at2759"/>
<evidence type="ECO:0000256" key="2">
    <source>
        <dbReference type="SAM" id="Coils"/>
    </source>
</evidence>
<evidence type="ECO:0000256" key="3">
    <source>
        <dbReference type="SAM" id="MobiDB-lite"/>
    </source>
</evidence>
<evidence type="ECO:0000259" key="4">
    <source>
        <dbReference type="PROSITE" id="PS50097"/>
    </source>
</evidence>
<dbReference type="PROSITE" id="PS50297">
    <property type="entry name" value="ANK_REP_REGION"/>
    <property type="match status" value="8"/>
</dbReference>
<feature type="region of interest" description="Disordered" evidence="3">
    <location>
        <begin position="886"/>
        <end position="910"/>
    </location>
</feature>
<reference evidence="6" key="2">
    <citation type="submission" date="2013-04" db="EMBL/GenBank/DDBJ databases">
        <title>Genomic mechanisms accounting for the adaptation to parasitism in nematode-trapping fungi.</title>
        <authorList>
            <person name="Ahren D.G."/>
        </authorList>
    </citation>
    <scope>NUCLEOTIDE SEQUENCE [LARGE SCALE GENOMIC DNA]</scope>
    <source>
        <strain evidence="6">CBS 200.50</strain>
    </source>
</reference>
<dbReference type="SUPFAM" id="SSF54695">
    <property type="entry name" value="POZ domain"/>
    <property type="match status" value="2"/>
</dbReference>
<organism evidence="5 6">
    <name type="scientific">Dactylellina haptotyla (strain CBS 200.50)</name>
    <name type="common">Nematode-trapping fungus</name>
    <name type="synonym">Monacrosporium haptotylum</name>
    <dbReference type="NCBI Taxonomy" id="1284197"/>
    <lineage>
        <taxon>Eukaryota</taxon>
        <taxon>Fungi</taxon>
        <taxon>Dikarya</taxon>
        <taxon>Ascomycota</taxon>
        <taxon>Pezizomycotina</taxon>
        <taxon>Orbiliomycetes</taxon>
        <taxon>Orbiliales</taxon>
        <taxon>Orbiliaceae</taxon>
        <taxon>Dactylellina</taxon>
    </lineage>
</organism>
<feature type="repeat" description="ANK" evidence="1">
    <location>
        <begin position="220"/>
        <end position="252"/>
    </location>
</feature>
<dbReference type="Gene3D" id="1.25.40.20">
    <property type="entry name" value="Ankyrin repeat-containing domain"/>
    <property type="match status" value="1"/>
</dbReference>
<feature type="repeat" description="ANK" evidence="1">
    <location>
        <begin position="253"/>
        <end position="281"/>
    </location>
</feature>
<keyword evidence="1" id="KW-0040">ANK repeat</keyword>
<dbReference type="PANTHER" id="PTHR24118:SF99">
    <property type="entry name" value="POTE ANKYRIN DOMAIN FAMILY MEMBER 3C-RELATED"/>
    <property type="match status" value="1"/>
</dbReference>
<feature type="repeat" description="ANK" evidence="1">
    <location>
        <begin position="154"/>
        <end position="186"/>
    </location>
</feature>
<proteinExistence type="predicted"/>
<reference evidence="5 6" key="1">
    <citation type="journal article" date="2013" name="PLoS Genet.">
        <title>Genomic mechanisms accounting for the adaptation to parasitism in nematode-trapping fungi.</title>
        <authorList>
            <person name="Meerupati T."/>
            <person name="Andersson K.M."/>
            <person name="Friman E."/>
            <person name="Kumar D."/>
            <person name="Tunlid A."/>
            <person name="Ahren D."/>
        </authorList>
    </citation>
    <scope>NUCLEOTIDE SEQUENCE [LARGE SCALE GENOMIC DNA]</scope>
    <source>
        <strain evidence="5 6">CBS 200.50</strain>
    </source>
</reference>
<dbReference type="PROSITE" id="PS50097">
    <property type="entry name" value="BTB"/>
    <property type="match status" value="1"/>
</dbReference>
<dbReference type="Gene3D" id="3.30.710.10">
    <property type="entry name" value="Potassium Channel Kv1.1, Chain A"/>
    <property type="match status" value="2"/>
</dbReference>
<dbReference type="STRING" id="1284197.S8BW33"/>
<name>S8BW33_DACHA</name>
<feature type="coiled-coil region" evidence="2">
    <location>
        <begin position="311"/>
        <end position="369"/>
    </location>
</feature>
<dbReference type="HOGENOM" id="CLU_319340_0_0_1"/>
<evidence type="ECO:0000313" key="6">
    <source>
        <dbReference type="Proteomes" id="UP000015100"/>
    </source>
</evidence>
<dbReference type="Proteomes" id="UP000015100">
    <property type="component" value="Unassembled WGS sequence"/>
</dbReference>
<dbReference type="InterPro" id="IPR011333">
    <property type="entry name" value="SKP1/BTB/POZ_sf"/>
</dbReference>
<dbReference type="AlphaFoldDB" id="S8BW33"/>
<feature type="repeat" description="ANK" evidence="1">
    <location>
        <begin position="18"/>
        <end position="50"/>
    </location>
</feature>
<dbReference type="Pfam" id="PF12796">
    <property type="entry name" value="Ank_2"/>
    <property type="match status" value="4"/>
</dbReference>
<keyword evidence="6" id="KW-1185">Reference proteome</keyword>
<dbReference type="InterPro" id="IPR002110">
    <property type="entry name" value="Ankyrin_rpt"/>
</dbReference>
<feature type="repeat" description="ANK" evidence="1">
    <location>
        <begin position="120"/>
        <end position="152"/>
    </location>
</feature>
<dbReference type="EMBL" id="AQGS01000467">
    <property type="protein sequence ID" value="EPS39517.1"/>
    <property type="molecule type" value="Genomic_DNA"/>
</dbReference>
<feature type="repeat" description="ANK" evidence="1">
    <location>
        <begin position="187"/>
        <end position="219"/>
    </location>
</feature>
<accession>S8BW33</accession>
<comment type="caution">
    <text evidence="5">The sequence shown here is derived from an EMBL/GenBank/DDBJ whole genome shotgun (WGS) entry which is preliminary data.</text>
</comment>
<dbReference type="InterPro" id="IPR036770">
    <property type="entry name" value="Ankyrin_rpt-contain_sf"/>
</dbReference>
<keyword evidence="2" id="KW-0175">Coiled coil</keyword>
<protein>
    <recommendedName>
        <fullName evidence="4">BTB domain-containing protein</fullName>
    </recommendedName>
</protein>
<gene>
    <name evidence="5" type="ORF">H072_6737</name>
</gene>
<dbReference type="CDD" id="cd18186">
    <property type="entry name" value="BTB_POZ_ZBTB_KLHL-like"/>
    <property type="match status" value="1"/>
</dbReference>
<feature type="repeat" description="ANK" evidence="1">
    <location>
        <begin position="87"/>
        <end position="119"/>
    </location>
</feature>
<feature type="repeat" description="ANK" evidence="1">
    <location>
        <begin position="51"/>
        <end position="83"/>
    </location>
</feature>
<dbReference type="PANTHER" id="PTHR24118">
    <property type="entry name" value="POTE ANKYRIN DOMAIN"/>
    <property type="match status" value="1"/>
</dbReference>
<evidence type="ECO:0000313" key="5">
    <source>
        <dbReference type="EMBL" id="EPS39517.1"/>
    </source>
</evidence>
<evidence type="ECO:0000256" key="1">
    <source>
        <dbReference type="PROSITE-ProRule" id="PRU00023"/>
    </source>
</evidence>
<dbReference type="SUPFAM" id="SSF48403">
    <property type="entry name" value="Ankyrin repeat"/>
    <property type="match status" value="1"/>
</dbReference>
<feature type="domain" description="BTB" evidence="4">
    <location>
        <begin position="638"/>
        <end position="707"/>
    </location>
</feature>
<sequence>MVRLLAKKGAELDAKNGDGETPLIRMIAQGNEAMARVLVEVGAGLEETDKRGQTLLLRAIKRGIDATAKLLIENGADIERKEPSGRFYKTPLWWAARNGQVAIARQLIEKGADPDSKGKCPESPLSRAAKRGHEEVVRYLLEKGADIESKDRVYHRTPLSWAIEARNPAVVRLLVEKGADTEAVDCENRTPLCRAAMMGREEAARLLIEKGADLEAKDMWGNTPLGLAAGYEYTAVVKLLVDKGADLEAKNVRGETPLGLAVESGCEAVVKLLVDKGANIERDLVDSVHILMNRLLASGYCSNDFSSFKDVRDLSERRYQLESEQRDLEREIDALKSLCDEMELENALLDEKIGNLNTKNKELESFELQANVDKLVARGFAGRFRSDSVVILVGPNQQRFTCNAEPLRTVSLHFKEILLQDTTKEALEPVILADETAYDVRAFGMFIEYCYFGCYFDDEDGETRGLAVHAQVYSLAEKLKCDGLKKLALKKATSWCYEYGLRADSENSNALFPQILDAISLIYTYTDDPHTGAFPTPMASSQNMNRDGFRLLLAHLAATHLAKLRSHKGFLETHHTFPEFGTDVLLFLKEGPKKSLTDWPWESTISESTGAPADTLELESLSIQKNTILTLNSLVKMETLMVVVNGGVRFNIHTAAIECSGYFQRLLTSEMKEAREKMVVMDSEVDNPEAFEMFSQYCYFGDYLSEANGVAAIVLHAKVYTLAEKLDCLPLKDMAFRKATQLVDAAHSEKAKEISSILSQSVSIIYEHTYDSRYEKLFKLPDDNKEVKIKNPPGFRRKRKNIIDTSQIIYVDMRREKFRFLLASFASAHVGTLRKHADFASVYHCYPDFATDVMMLAVRGEDIKVNPDGQLKMEIDLSSILPLTPTPTPPIAEGDPITVSGEPESIPVEP</sequence>
<dbReference type="InterPro" id="IPR000210">
    <property type="entry name" value="BTB/POZ_dom"/>
</dbReference>
<dbReference type="SMART" id="SM00248">
    <property type="entry name" value="ANK"/>
    <property type="match status" value="8"/>
</dbReference>
<dbReference type="PROSITE" id="PS50088">
    <property type="entry name" value="ANK_REPEAT"/>
    <property type="match status" value="8"/>
</dbReference>
<dbReference type="eggNOG" id="KOG0504">
    <property type="taxonomic scope" value="Eukaryota"/>
</dbReference>